<protein>
    <recommendedName>
        <fullName evidence="4">Cell division protein FtsL</fullName>
    </recommendedName>
</protein>
<evidence type="ECO:0008006" key="4">
    <source>
        <dbReference type="Google" id="ProtNLM"/>
    </source>
</evidence>
<name>A0A0G1XXL7_9BACT</name>
<dbReference type="AlphaFoldDB" id="A0A0G1XXL7"/>
<proteinExistence type="predicted"/>
<gene>
    <name evidence="2" type="ORF">UY83_C0002G0085</name>
</gene>
<dbReference type="EMBL" id="LCRO01000002">
    <property type="protein sequence ID" value="KKW35928.1"/>
    <property type="molecule type" value="Genomic_DNA"/>
</dbReference>
<keyword evidence="1" id="KW-0812">Transmembrane</keyword>
<keyword evidence="1" id="KW-1133">Transmembrane helix</keyword>
<sequence length="101" mass="10884">MHTLAIYDRYTSRLIAYIGVICAIMVFLYGVLLLLAVSNAAQASTAERQVWALSGQVSALEGERLALQKTLTPRRGTELGLVEPSATTVIYVSQSVLSLGL</sequence>
<keyword evidence="1" id="KW-0472">Membrane</keyword>
<reference evidence="2 3" key="1">
    <citation type="journal article" date="2015" name="Nature">
        <title>rRNA introns, odd ribosomes, and small enigmatic genomes across a large radiation of phyla.</title>
        <authorList>
            <person name="Brown C.T."/>
            <person name="Hug L.A."/>
            <person name="Thomas B.C."/>
            <person name="Sharon I."/>
            <person name="Castelle C.J."/>
            <person name="Singh A."/>
            <person name="Wilkins M.J."/>
            <person name="Williams K.H."/>
            <person name="Banfield J.F."/>
        </authorList>
    </citation>
    <scope>NUCLEOTIDE SEQUENCE [LARGE SCALE GENOMIC DNA]</scope>
</reference>
<feature type="transmembrane region" description="Helical" evidence="1">
    <location>
        <begin position="14"/>
        <end position="37"/>
    </location>
</feature>
<organism evidence="2 3">
    <name type="scientific">Candidatus Adlerbacteria bacterium GW2011_GWA1_54_10</name>
    <dbReference type="NCBI Taxonomy" id="1618605"/>
    <lineage>
        <taxon>Bacteria</taxon>
        <taxon>Candidatus Adleribacteriota</taxon>
    </lineage>
</organism>
<accession>A0A0G1XXL7</accession>
<dbReference type="Proteomes" id="UP000034740">
    <property type="component" value="Unassembled WGS sequence"/>
</dbReference>
<evidence type="ECO:0000256" key="1">
    <source>
        <dbReference type="SAM" id="Phobius"/>
    </source>
</evidence>
<comment type="caution">
    <text evidence="2">The sequence shown here is derived from an EMBL/GenBank/DDBJ whole genome shotgun (WGS) entry which is preliminary data.</text>
</comment>
<evidence type="ECO:0000313" key="3">
    <source>
        <dbReference type="Proteomes" id="UP000034740"/>
    </source>
</evidence>
<evidence type="ECO:0000313" key="2">
    <source>
        <dbReference type="EMBL" id="KKW35928.1"/>
    </source>
</evidence>